<dbReference type="RefSeq" id="WP_168138442.1">
    <property type="nucleotide sequence ID" value="NZ_JAAVJR010000005.1"/>
</dbReference>
<reference evidence="2 3" key="1">
    <citation type="submission" date="2020-03" db="EMBL/GenBank/DDBJ databases">
        <title>Salinimicrobium sp. nov, isolated from SCS.</title>
        <authorList>
            <person name="Cao W.R."/>
        </authorList>
    </citation>
    <scope>NUCLEOTIDE SEQUENCE [LARGE SCALE GENOMIC DNA]</scope>
    <source>
        <strain evidence="3">J15B91</strain>
    </source>
</reference>
<feature type="signal peptide" evidence="1">
    <location>
        <begin position="1"/>
        <end position="24"/>
    </location>
</feature>
<keyword evidence="1" id="KW-0732">Signal</keyword>
<proteinExistence type="predicted"/>
<keyword evidence="3" id="KW-1185">Reference proteome</keyword>
<comment type="caution">
    <text evidence="2">The sequence shown here is derived from an EMBL/GenBank/DDBJ whole genome shotgun (WGS) entry which is preliminary data.</text>
</comment>
<protein>
    <submittedName>
        <fullName evidence="2">DUF4402 domain-containing protein</fullName>
    </submittedName>
</protein>
<accession>A0ABX1CZD2</accession>
<evidence type="ECO:0000313" key="2">
    <source>
        <dbReference type="EMBL" id="NJW53340.1"/>
    </source>
</evidence>
<gene>
    <name evidence="2" type="ORF">HC175_10445</name>
</gene>
<evidence type="ECO:0000256" key="1">
    <source>
        <dbReference type="SAM" id="SignalP"/>
    </source>
</evidence>
<dbReference type="Proteomes" id="UP000703674">
    <property type="component" value="Unassembled WGS sequence"/>
</dbReference>
<feature type="chain" id="PRO_5045735699" evidence="1">
    <location>
        <begin position="25"/>
        <end position="167"/>
    </location>
</feature>
<dbReference type="InterPro" id="IPR025514">
    <property type="entry name" value="DUF4402"/>
</dbReference>
<evidence type="ECO:0000313" key="3">
    <source>
        <dbReference type="Proteomes" id="UP000703674"/>
    </source>
</evidence>
<name>A0ABX1CZD2_9FLAO</name>
<dbReference type="Pfam" id="PF14352">
    <property type="entry name" value="DUF4402"/>
    <property type="match status" value="1"/>
</dbReference>
<organism evidence="2 3">
    <name type="scientific">Salinimicrobium oceani</name>
    <dbReference type="NCBI Taxonomy" id="2722702"/>
    <lineage>
        <taxon>Bacteria</taxon>
        <taxon>Pseudomonadati</taxon>
        <taxon>Bacteroidota</taxon>
        <taxon>Flavobacteriia</taxon>
        <taxon>Flavobacteriales</taxon>
        <taxon>Flavobacteriaceae</taxon>
        <taxon>Salinimicrobium</taxon>
    </lineage>
</organism>
<sequence length="167" mass="17753">MKNISRHYFTFSTFLLLLTTSIHAQENPPIPVSVEVRNAQGLNFGAFTVGDAGGNVIISSNGDRYGDTDVQLLNFGSVSHYAIFDVYANPGTLIQIQPIPDISLSGPLGSNVSLSIDPFIDTSTGQTFIISTNPHEVLVGGKLKIPNGAAGPAGNYSGTFTLTFIYE</sequence>
<dbReference type="EMBL" id="JAAVJR010000005">
    <property type="protein sequence ID" value="NJW53340.1"/>
    <property type="molecule type" value="Genomic_DNA"/>
</dbReference>